<evidence type="ECO:0000313" key="4">
    <source>
        <dbReference type="Proteomes" id="UP000286680"/>
    </source>
</evidence>
<dbReference type="AlphaFoldDB" id="A0AA94JD47"/>
<evidence type="ECO:0000313" key="3">
    <source>
        <dbReference type="EMBL" id="RUO43567.1"/>
    </source>
</evidence>
<gene>
    <name evidence="3" type="ORF">CWE23_09565</name>
</gene>
<dbReference type="PANTHER" id="PTHR43135:SF3">
    <property type="entry name" value="ALPHA-D-RIBOSE 1-METHYLPHOSPHONATE 5-TRIPHOSPHATE DIPHOSPHATASE"/>
    <property type="match status" value="1"/>
</dbReference>
<dbReference type="PANTHER" id="PTHR43135">
    <property type="entry name" value="ALPHA-D-RIBOSE 1-METHYLPHOSPHONATE 5-TRIPHOSPHATE DIPHOSPHATASE"/>
    <property type="match status" value="1"/>
</dbReference>
<dbReference type="InterPro" id="IPR032466">
    <property type="entry name" value="Metal_Hydrolase"/>
</dbReference>
<sequence length="415" mass="45973">MFKVFACVTALLFTGTAYSQTHYVNGHWWDGDKFNQQDWYEVDGKLTRRAPEKLDNRIDLRGGFVIPPFAEGHNHNLQSPWLAENYSKHYINSGILYGLMMCGSATPATAQKTRTVLRQQPFNIDLVSACITSSDGHPVRMALQPDPSTGKTRPLDDIYDKSLIIMDEVEDIRAKLPLITASGTRTVKIILVHHEDAGRRNNEEYFGVNGLNEEVVHALVPTLKQAGLRVAAHVESAADFALAVSAGVDIIAHLPGYHFWEGYEPSAYRLTGESIQQAARKGIHVITTASTARLIYGEPKNIPAGVIENQRKNLTKLRSNGVSIILGSDNFAGNILTEYDYIKGLDVFGDKQLLNLLTRDTAQALFPDLKIGELREGYDASFLVLKRNPLLDAEALRQPSRVVYQGAVLVTNEGD</sequence>
<feature type="signal peptide" evidence="1">
    <location>
        <begin position="1"/>
        <end position="19"/>
    </location>
</feature>
<dbReference type="Proteomes" id="UP000286680">
    <property type="component" value="Unassembled WGS sequence"/>
</dbReference>
<feature type="domain" description="Amidohydrolase 3" evidence="2">
    <location>
        <begin position="202"/>
        <end position="409"/>
    </location>
</feature>
<dbReference type="Gene3D" id="3.20.20.140">
    <property type="entry name" value="Metal-dependent hydrolases"/>
    <property type="match status" value="1"/>
</dbReference>
<dbReference type="SUPFAM" id="SSF51556">
    <property type="entry name" value="Metallo-dependent hydrolases"/>
    <property type="match status" value="1"/>
</dbReference>
<accession>A0AA94JD47</accession>
<feature type="chain" id="PRO_5041693581" description="Amidohydrolase 3 domain-containing protein" evidence="1">
    <location>
        <begin position="20"/>
        <end position="415"/>
    </location>
</feature>
<comment type="caution">
    <text evidence="3">The sequence shown here is derived from an EMBL/GenBank/DDBJ whole genome shotgun (WGS) entry which is preliminary data.</text>
</comment>
<protein>
    <recommendedName>
        <fullName evidence="2">Amidohydrolase 3 domain-containing protein</fullName>
    </recommendedName>
</protein>
<proteinExistence type="predicted"/>
<organism evidence="3 4">
    <name type="scientific">Idiomarina aquatica</name>
    <dbReference type="NCBI Taxonomy" id="1327752"/>
    <lineage>
        <taxon>Bacteria</taxon>
        <taxon>Pseudomonadati</taxon>
        <taxon>Pseudomonadota</taxon>
        <taxon>Gammaproteobacteria</taxon>
        <taxon>Alteromonadales</taxon>
        <taxon>Idiomarinaceae</taxon>
        <taxon>Idiomarina</taxon>
    </lineage>
</organism>
<name>A0AA94JD47_9GAMM</name>
<dbReference type="Pfam" id="PF07969">
    <property type="entry name" value="Amidohydro_3"/>
    <property type="match status" value="1"/>
</dbReference>
<keyword evidence="4" id="KW-1185">Reference proteome</keyword>
<dbReference type="RefSeq" id="WP_126820085.1">
    <property type="nucleotide sequence ID" value="NZ_PIPS01000002.1"/>
</dbReference>
<dbReference type="InterPro" id="IPR013108">
    <property type="entry name" value="Amidohydro_3"/>
</dbReference>
<dbReference type="GO" id="GO:0016810">
    <property type="term" value="F:hydrolase activity, acting on carbon-nitrogen (but not peptide) bonds"/>
    <property type="evidence" value="ECO:0007669"/>
    <property type="project" value="InterPro"/>
</dbReference>
<reference evidence="4" key="1">
    <citation type="journal article" date="2018" name="Front. Microbiol.">
        <title>Genome-Based Analysis Reveals the Taxonomy and Diversity of the Family Idiomarinaceae.</title>
        <authorList>
            <person name="Liu Y."/>
            <person name="Lai Q."/>
            <person name="Shao Z."/>
        </authorList>
    </citation>
    <scope>NUCLEOTIDE SEQUENCE [LARGE SCALE GENOMIC DNA]</scope>
    <source>
        <strain evidence="4">SN-14</strain>
    </source>
</reference>
<dbReference type="InterPro" id="IPR011059">
    <property type="entry name" value="Metal-dep_hydrolase_composite"/>
</dbReference>
<keyword evidence="1" id="KW-0732">Signal</keyword>
<evidence type="ECO:0000256" key="1">
    <source>
        <dbReference type="SAM" id="SignalP"/>
    </source>
</evidence>
<dbReference type="InterPro" id="IPR051781">
    <property type="entry name" value="Metallo-dep_Hydrolase"/>
</dbReference>
<evidence type="ECO:0000259" key="2">
    <source>
        <dbReference type="Pfam" id="PF07969"/>
    </source>
</evidence>
<dbReference type="EMBL" id="PIPS01000002">
    <property type="protein sequence ID" value="RUO43567.1"/>
    <property type="molecule type" value="Genomic_DNA"/>
</dbReference>
<dbReference type="Gene3D" id="2.30.40.10">
    <property type="entry name" value="Urease, subunit C, domain 1"/>
    <property type="match status" value="1"/>
</dbReference>